<dbReference type="InterPro" id="IPR036388">
    <property type="entry name" value="WH-like_DNA-bd_sf"/>
</dbReference>
<evidence type="ECO:0000256" key="3">
    <source>
        <dbReference type="ARBA" id="ARBA00023125"/>
    </source>
</evidence>
<reference evidence="5 6" key="1">
    <citation type="journal article" date="2011" name="Stand. Genomic Sci.">
        <title>Complete genome sequence of Haliscomenobacter hydrossis type strain (O).</title>
        <authorList>
            <consortium name="US DOE Joint Genome Institute (JGI-PGF)"/>
            <person name="Daligault H."/>
            <person name="Lapidus A."/>
            <person name="Zeytun A."/>
            <person name="Nolan M."/>
            <person name="Lucas S."/>
            <person name="Del Rio T.G."/>
            <person name="Tice H."/>
            <person name="Cheng J.F."/>
            <person name="Tapia R."/>
            <person name="Han C."/>
            <person name="Goodwin L."/>
            <person name="Pitluck S."/>
            <person name="Liolios K."/>
            <person name="Pagani I."/>
            <person name="Ivanova N."/>
            <person name="Huntemann M."/>
            <person name="Mavromatis K."/>
            <person name="Mikhailova N."/>
            <person name="Pati A."/>
            <person name="Chen A."/>
            <person name="Palaniappan K."/>
            <person name="Land M."/>
            <person name="Hauser L."/>
            <person name="Brambilla E.M."/>
            <person name="Rohde M."/>
            <person name="Verbarg S."/>
            <person name="Goker M."/>
            <person name="Bristow J."/>
            <person name="Eisen J.A."/>
            <person name="Markowitz V."/>
            <person name="Hugenholtz P."/>
            <person name="Kyrpides N.C."/>
            <person name="Klenk H.P."/>
            <person name="Woyke T."/>
        </authorList>
    </citation>
    <scope>NUCLEOTIDE SEQUENCE [LARGE SCALE GENOMIC DNA]</scope>
    <source>
        <strain evidence="6">ATCC 27775 / DSM 1100 / LMG 10767 / O</strain>
    </source>
</reference>
<dbReference type="GO" id="GO:0003677">
    <property type="term" value="F:DNA binding"/>
    <property type="evidence" value="ECO:0007669"/>
    <property type="project" value="UniProtKB-KW"/>
</dbReference>
<evidence type="ECO:0000256" key="4">
    <source>
        <dbReference type="ARBA" id="ARBA00023163"/>
    </source>
</evidence>
<dbReference type="Pfam" id="PF03965">
    <property type="entry name" value="Penicillinase_R"/>
    <property type="match status" value="1"/>
</dbReference>
<dbReference type="STRING" id="760192.Halhy_5827"/>
<keyword evidence="4" id="KW-0804">Transcription</keyword>
<keyword evidence="3" id="KW-0238">DNA-binding</keyword>
<dbReference type="Gene3D" id="1.10.10.10">
    <property type="entry name" value="Winged helix-like DNA-binding domain superfamily/Winged helix DNA-binding domain"/>
    <property type="match status" value="1"/>
</dbReference>
<reference key="2">
    <citation type="submission" date="2011-04" db="EMBL/GenBank/DDBJ databases">
        <title>Complete sequence of chromosome of Haliscomenobacter hydrossis DSM 1100.</title>
        <authorList>
            <consortium name="US DOE Joint Genome Institute (JGI-PGF)"/>
            <person name="Lucas S."/>
            <person name="Han J."/>
            <person name="Lapidus A."/>
            <person name="Bruce D."/>
            <person name="Goodwin L."/>
            <person name="Pitluck S."/>
            <person name="Peters L."/>
            <person name="Kyrpides N."/>
            <person name="Mavromatis K."/>
            <person name="Ivanova N."/>
            <person name="Ovchinnikova G."/>
            <person name="Pagani I."/>
            <person name="Daligault H."/>
            <person name="Detter J.C."/>
            <person name="Han C."/>
            <person name="Land M."/>
            <person name="Hauser L."/>
            <person name="Markowitz V."/>
            <person name="Cheng J.-F."/>
            <person name="Hugenholtz P."/>
            <person name="Woyke T."/>
            <person name="Wu D."/>
            <person name="Verbarg S."/>
            <person name="Frueling A."/>
            <person name="Brambilla E."/>
            <person name="Klenk H.-P."/>
            <person name="Eisen J.A."/>
        </authorList>
    </citation>
    <scope>NUCLEOTIDE SEQUENCE</scope>
    <source>
        <strain>DSM 1100</strain>
    </source>
</reference>
<dbReference type="InterPro" id="IPR005650">
    <property type="entry name" value="BlaI_family"/>
</dbReference>
<dbReference type="eggNOG" id="COG3682">
    <property type="taxonomic scope" value="Bacteria"/>
</dbReference>
<keyword evidence="2" id="KW-0805">Transcription regulation</keyword>
<dbReference type="PIRSF" id="PIRSF019455">
    <property type="entry name" value="CopR_AtkY"/>
    <property type="match status" value="1"/>
</dbReference>
<name>F4KY25_HALH1</name>
<organism evidence="5 6">
    <name type="scientific">Haliscomenobacter hydrossis (strain ATCC 27775 / DSM 1100 / LMG 10767 / O)</name>
    <dbReference type="NCBI Taxonomy" id="760192"/>
    <lineage>
        <taxon>Bacteria</taxon>
        <taxon>Pseudomonadati</taxon>
        <taxon>Bacteroidota</taxon>
        <taxon>Saprospiria</taxon>
        <taxon>Saprospirales</taxon>
        <taxon>Haliscomenobacteraceae</taxon>
        <taxon>Haliscomenobacter</taxon>
    </lineage>
</organism>
<evidence type="ECO:0000256" key="1">
    <source>
        <dbReference type="ARBA" id="ARBA00011046"/>
    </source>
</evidence>
<dbReference type="OrthoDB" id="1098508at2"/>
<dbReference type="GO" id="GO:0045892">
    <property type="term" value="P:negative regulation of DNA-templated transcription"/>
    <property type="evidence" value="ECO:0007669"/>
    <property type="project" value="InterPro"/>
</dbReference>
<sequence length="121" mass="14397">MKKLNEKEEQIMQIIWRMGKAFVREIMEELNEPQVPVTTVSSLVRKLESEGWLDHESFGKTHRYYPLISMEDYRKASMSSMKEHYFAGSTTQLLSYFLREEKTDLSEIERLLEEIKKAESK</sequence>
<dbReference type="SUPFAM" id="SSF46785">
    <property type="entry name" value="Winged helix' DNA-binding domain"/>
    <property type="match status" value="1"/>
</dbReference>
<dbReference type="RefSeq" id="WP_013768178.1">
    <property type="nucleotide sequence ID" value="NC_015510.1"/>
</dbReference>
<dbReference type="AlphaFoldDB" id="F4KY25"/>
<protein>
    <submittedName>
        <fullName evidence="5">Transcriptional repressor, CopY family</fullName>
    </submittedName>
</protein>
<proteinExistence type="inferred from homology"/>
<evidence type="ECO:0000256" key="2">
    <source>
        <dbReference type="ARBA" id="ARBA00023015"/>
    </source>
</evidence>
<keyword evidence="6" id="KW-1185">Reference proteome</keyword>
<accession>F4KY25</accession>
<dbReference type="HOGENOM" id="CLU_119090_4_0_10"/>
<evidence type="ECO:0000313" key="6">
    <source>
        <dbReference type="Proteomes" id="UP000008461"/>
    </source>
</evidence>
<gene>
    <name evidence="5" type="ordered locus">Halhy_5827</name>
</gene>
<dbReference type="KEGG" id="hhy:Halhy_5827"/>
<dbReference type="InterPro" id="IPR036390">
    <property type="entry name" value="WH_DNA-bd_sf"/>
</dbReference>
<comment type="similarity">
    <text evidence="1">Belongs to the BlaI transcriptional regulatory family.</text>
</comment>
<evidence type="ECO:0000313" key="5">
    <source>
        <dbReference type="EMBL" id="AEE53650.1"/>
    </source>
</evidence>
<dbReference type="Proteomes" id="UP000008461">
    <property type="component" value="Chromosome"/>
</dbReference>
<dbReference type="EMBL" id="CP002691">
    <property type="protein sequence ID" value="AEE53650.1"/>
    <property type="molecule type" value="Genomic_DNA"/>
</dbReference>